<keyword evidence="5 9" id="KW-0812">Transmembrane</keyword>
<evidence type="ECO:0000256" key="9">
    <source>
        <dbReference type="SAM" id="Phobius"/>
    </source>
</evidence>
<dbReference type="GO" id="GO:0015740">
    <property type="term" value="P:C4-dicarboxylate transport"/>
    <property type="evidence" value="ECO:0007669"/>
    <property type="project" value="TreeGrafter"/>
</dbReference>
<evidence type="ECO:0000256" key="7">
    <source>
        <dbReference type="ARBA" id="ARBA00023136"/>
    </source>
</evidence>
<dbReference type="InterPro" id="IPR007387">
    <property type="entry name" value="TRAP_DctQ"/>
</dbReference>
<keyword evidence="4" id="KW-0997">Cell inner membrane</keyword>
<feature type="transmembrane region" description="Helical" evidence="9">
    <location>
        <begin position="93"/>
        <end position="110"/>
    </location>
</feature>
<keyword evidence="12" id="KW-1185">Reference proteome</keyword>
<evidence type="ECO:0000259" key="10">
    <source>
        <dbReference type="Pfam" id="PF04290"/>
    </source>
</evidence>
<dbReference type="InterPro" id="IPR055348">
    <property type="entry name" value="DctQ"/>
</dbReference>
<dbReference type="AlphaFoldDB" id="A0A4R1MKA0"/>
<protein>
    <submittedName>
        <fullName evidence="11">TRAP-type C4-dicarboxylate transport system permease small subunit</fullName>
    </submittedName>
</protein>
<sequence length="168" mass="19315">MKLLKKIYILIHQFVSCINKAALISMILIVFLEVISRNILNSGISWSYEVATKLMAWFAFLSMAQGVKEQKHLSIIIFFNLLPKKAKKIIEKFTHLAVFIFGCSIIYYGIQLTRSTWRSTLPATQFPAGILYLVAPIAGFIIVINSILFLFNIDYYFIDSYQKDEQTT</sequence>
<evidence type="ECO:0000256" key="4">
    <source>
        <dbReference type="ARBA" id="ARBA00022519"/>
    </source>
</evidence>
<evidence type="ECO:0000256" key="8">
    <source>
        <dbReference type="ARBA" id="ARBA00038436"/>
    </source>
</evidence>
<evidence type="ECO:0000256" key="2">
    <source>
        <dbReference type="ARBA" id="ARBA00022448"/>
    </source>
</evidence>
<keyword evidence="6 9" id="KW-1133">Transmembrane helix</keyword>
<feature type="transmembrane region" description="Helical" evidence="9">
    <location>
        <begin position="21"/>
        <end position="40"/>
    </location>
</feature>
<evidence type="ECO:0000313" key="12">
    <source>
        <dbReference type="Proteomes" id="UP000294545"/>
    </source>
</evidence>
<evidence type="ECO:0000313" key="11">
    <source>
        <dbReference type="EMBL" id="TCK93238.1"/>
    </source>
</evidence>
<dbReference type="RefSeq" id="WP_132282155.1">
    <property type="nucleotide sequence ID" value="NZ_SMGQ01000012.1"/>
</dbReference>
<evidence type="ECO:0000256" key="3">
    <source>
        <dbReference type="ARBA" id="ARBA00022475"/>
    </source>
</evidence>
<keyword evidence="2" id="KW-0813">Transport</keyword>
<dbReference type="GO" id="GO:0022857">
    <property type="term" value="F:transmembrane transporter activity"/>
    <property type="evidence" value="ECO:0007669"/>
    <property type="project" value="TreeGrafter"/>
</dbReference>
<dbReference type="GO" id="GO:0005886">
    <property type="term" value="C:plasma membrane"/>
    <property type="evidence" value="ECO:0007669"/>
    <property type="project" value="UniProtKB-SubCell"/>
</dbReference>
<feature type="transmembrane region" description="Helical" evidence="9">
    <location>
        <begin position="130"/>
        <end position="153"/>
    </location>
</feature>
<dbReference type="OrthoDB" id="45144at2"/>
<dbReference type="PANTHER" id="PTHR35011">
    <property type="entry name" value="2,3-DIKETO-L-GULONATE TRAP TRANSPORTER SMALL PERMEASE PROTEIN YIAM"/>
    <property type="match status" value="1"/>
</dbReference>
<comment type="caution">
    <text evidence="11">The sequence shown here is derived from an EMBL/GenBank/DDBJ whole genome shotgun (WGS) entry which is preliminary data.</text>
</comment>
<evidence type="ECO:0000256" key="6">
    <source>
        <dbReference type="ARBA" id="ARBA00022989"/>
    </source>
</evidence>
<accession>A0A4R1MKA0</accession>
<comment type="subcellular location">
    <subcellularLocation>
        <location evidence="1">Cell inner membrane</location>
        <topology evidence="1">Multi-pass membrane protein</topology>
    </subcellularLocation>
</comment>
<comment type="similarity">
    <text evidence="8">Belongs to the TRAP transporter small permease family.</text>
</comment>
<name>A0A4R1MKA0_9FIRM</name>
<dbReference type="EMBL" id="SMGQ01000012">
    <property type="protein sequence ID" value="TCK93238.1"/>
    <property type="molecule type" value="Genomic_DNA"/>
</dbReference>
<keyword evidence="3" id="KW-1003">Cell membrane</keyword>
<dbReference type="Proteomes" id="UP000294545">
    <property type="component" value="Unassembled WGS sequence"/>
</dbReference>
<evidence type="ECO:0000256" key="5">
    <source>
        <dbReference type="ARBA" id="ARBA00022692"/>
    </source>
</evidence>
<reference evidence="11 12" key="1">
    <citation type="submission" date="2019-03" db="EMBL/GenBank/DDBJ databases">
        <title>Genomic Encyclopedia of Type Strains, Phase IV (KMG-IV): sequencing the most valuable type-strain genomes for metagenomic binning, comparative biology and taxonomic classification.</title>
        <authorList>
            <person name="Goeker M."/>
        </authorList>
    </citation>
    <scope>NUCLEOTIDE SEQUENCE [LARGE SCALE GENOMIC DNA]</scope>
    <source>
        <strain evidence="11 12">DSM 24176</strain>
    </source>
</reference>
<dbReference type="PANTHER" id="PTHR35011:SF11">
    <property type="entry name" value="TRAP TRANSPORTER SMALL PERMEASE PROTEIN"/>
    <property type="match status" value="1"/>
</dbReference>
<dbReference type="Pfam" id="PF04290">
    <property type="entry name" value="DctQ"/>
    <property type="match status" value="1"/>
</dbReference>
<gene>
    <name evidence="11" type="ORF">EDC19_1429</name>
</gene>
<evidence type="ECO:0000256" key="1">
    <source>
        <dbReference type="ARBA" id="ARBA00004429"/>
    </source>
</evidence>
<proteinExistence type="inferred from homology"/>
<keyword evidence="7 9" id="KW-0472">Membrane</keyword>
<organism evidence="11 12">
    <name type="scientific">Natranaerovirga hydrolytica</name>
    <dbReference type="NCBI Taxonomy" id="680378"/>
    <lineage>
        <taxon>Bacteria</taxon>
        <taxon>Bacillati</taxon>
        <taxon>Bacillota</taxon>
        <taxon>Clostridia</taxon>
        <taxon>Lachnospirales</taxon>
        <taxon>Natranaerovirgaceae</taxon>
        <taxon>Natranaerovirga</taxon>
    </lineage>
</organism>
<feature type="domain" description="Tripartite ATP-independent periplasmic transporters DctQ component" evidence="10">
    <location>
        <begin position="26"/>
        <end position="152"/>
    </location>
</feature>